<evidence type="ECO:0000256" key="1">
    <source>
        <dbReference type="RuleBase" id="RU000383"/>
    </source>
</evidence>
<keyword evidence="4" id="KW-1185">Reference proteome</keyword>
<evidence type="ECO:0000313" key="4">
    <source>
        <dbReference type="Proteomes" id="UP000688137"/>
    </source>
</evidence>
<dbReference type="InterPro" id="IPR006671">
    <property type="entry name" value="Cyclin_N"/>
</dbReference>
<comment type="similarity">
    <text evidence="1">Belongs to the cyclin family.</text>
</comment>
<feature type="domain" description="Cyclin-like" evidence="2">
    <location>
        <begin position="33"/>
        <end position="120"/>
    </location>
</feature>
<dbReference type="SMART" id="SM00385">
    <property type="entry name" value="CYCLIN"/>
    <property type="match status" value="1"/>
</dbReference>
<gene>
    <name evidence="3" type="ORF">PPRIM_AZ9-3.1.T0260007</name>
</gene>
<dbReference type="EMBL" id="CAJJDM010000025">
    <property type="protein sequence ID" value="CAD8057366.1"/>
    <property type="molecule type" value="Genomic_DNA"/>
</dbReference>
<dbReference type="OMA" id="LEMLIHW"/>
<comment type="caution">
    <text evidence="3">The sequence shown here is derived from an EMBL/GenBank/DDBJ whole genome shotgun (WGS) entry which is preliminary data.</text>
</comment>
<dbReference type="AlphaFoldDB" id="A0A8S1KXH2"/>
<protein>
    <recommendedName>
        <fullName evidence="2">Cyclin-like domain-containing protein</fullName>
    </recommendedName>
</protein>
<proteinExistence type="inferred from homology"/>
<dbReference type="Proteomes" id="UP000688137">
    <property type="component" value="Unassembled WGS sequence"/>
</dbReference>
<dbReference type="InterPro" id="IPR013763">
    <property type="entry name" value="Cyclin-like_dom"/>
</dbReference>
<dbReference type="PANTHER" id="PTHR10177">
    <property type="entry name" value="CYCLINS"/>
    <property type="match status" value="1"/>
</dbReference>
<dbReference type="InterPro" id="IPR039361">
    <property type="entry name" value="Cyclin"/>
</dbReference>
<keyword evidence="1" id="KW-0195">Cyclin</keyword>
<name>A0A8S1KXH2_PARPR</name>
<evidence type="ECO:0000313" key="3">
    <source>
        <dbReference type="EMBL" id="CAD8057366.1"/>
    </source>
</evidence>
<reference evidence="3" key="1">
    <citation type="submission" date="2021-01" db="EMBL/GenBank/DDBJ databases">
        <authorList>
            <consortium name="Genoscope - CEA"/>
            <person name="William W."/>
        </authorList>
    </citation>
    <scope>NUCLEOTIDE SEQUENCE</scope>
</reference>
<dbReference type="FunFam" id="1.10.472.10:FF:000269">
    <property type="entry name" value="Uncharacterized protein"/>
    <property type="match status" value="1"/>
</dbReference>
<sequence>MDLDHYNYLKKRDIKFELIIPEEMLLRLEMLIHWIFQVGEQNNLEIKTIELAAILSKLFVSKYQIHCDKADLLGIASLMIAVKFNECQTKIQMNIQDCVDQCQSKYSSREIIDMEMSILSLIEYDANITTITDYFEGEAIQTDLVLFVTLDSEFLYFQKYELFEAIRNFYSKDTSNLSENTKNIISKISTKIQHLTTKDEKNTPKIKKKMISKKGFKRLRICSSQSLTL</sequence>
<accession>A0A8S1KXH2</accession>
<organism evidence="3 4">
    <name type="scientific">Paramecium primaurelia</name>
    <dbReference type="NCBI Taxonomy" id="5886"/>
    <lineage>
        <taxon>Eukaryota</taxon>
        <taxon>Sar</taxon>
        <taxon>Alveolata</taxon>
        <taxon>Ciliophora</taxon>
        <taxon>Intramacronucleata</taxon>
        <taxon>Oligohymenophorea</taxon>
        <taxon>Peniculida</taxon>
        <taxon>Parameciidae</taxon>
        <taxon>Paramecium</taxon>
    </lineage>
</organism>
<dbReference type="Pfam" id="PF00134">
    <property type="entry name" value="Cyclin_N"/>
    <property type="match status" value="1"/>
</dbReference>
<evidence type="ECO:0000259" key="2">
    <source>
        <dbReference type="SMART" id="SM00385"/>
    </source>
</evidence>